<keyword evidence="3" id="KW-1185">Reference proteome</keyword>
<accession>A0A813V5Z5</accession>
<sequence length="352" mass="41372">MNVQIIELFNQIYQFIQSKSDDKTKIRIVFHHPDFYQHVSKPFMYLKDFSPEILLDCVDNVMQSNRSIRLDENKFLDIGKGYFHEYENKLEPIHIVFLAPGSRKECDDQSKFICDYENIKNTKNKPKEKNLRVDDLTSLNIPTTSTKSKITIEKLDSNFYDAKIKEVEEALKQKDLKIKHLESVIAREAQINESLRNTFKSDTKIFRRLIVNFIPQLEICAQNCKQLMLEKFGYEIYATLEYIKRKRPNFTIDSAGGELGCLSVEARRKLRDKGYDFERIQVKNTKYFRYEIIQRPEVVENTNDISEVDFDKNGINHLNKNDNGDENKSDDDEGNSNEVTIADQVEPYIFEI</sequence>
<evidence type="ECO:0000313" key="2">
    <source>
        <dbReference type="EMBL" id="CAF0838715.1"/>
    </source>
</evidence>
<reference evidence="2" key="1">
    <citation type="submission" date="2021-02" db="EMBL/GenBank/DDBJ databases">
        <authorList>
            <person name="Nowell W R."/>
        </authorList>
    </citation>
    <scope>NUCLEOTIDE SEQUENCE</scope>
    <source>
        <strain evidence="2">Ploen Becks lab</strain>
    </source>
</reference>
<protein>
    <submittedName>
        <fullName evidence="2">Uncharacterized protein</fullName>
    </submittedName>
</protein>
<gene>
    <name evidence="2" type="ORF">OXX778_LOCUS8338</name>
</gene>
<organism evidence="2 3">
    <name type="scientific">Brachionus calyciflorus</name>
    <dbReference type="NCBI Taxonomy" id="104777"/>
    <lineage>
        <taxon>Eukaryota</taxon>
        <taxon>Metazoa</taxon>
        <taxon>Spiralia</taxon>
        <taxon>Gnathifera</taxon>
        <taxon>Rotifera</taxon>
        <taxon>Eurotatoria</taxon>
        <taxon>Monogononta</taxon>
        <taxon>Pseudotrocha</taxon>
        <taxon>Ploima</taxon>
        <taxon>Brachionidae</taxon>
        <taxon>Brachionus</taxon>
    </lineage>
</organism>
<dbReference type="EMBL" id="CAJNOC010001139">
    <property type="protein sequence ID" value="CAF0838715.1"/>
    <property type="molecule type" value="Genomic_DNA"/>
</dbReference>
<evidence type="ECO:0000313" key="3">
    <source>
        <dbReference type="Proteomes" id="UP000663879"/>
    </source>
</evidence>
<proteinExistence type="predicted"/>
<evidence type="ECO:0000256" key="1">
    <source>
        <dbReference type="SAM" id="MobiDB-lite"/>
    </source>
</evidence>
<comment type="caution">
    <text evidence="2">The sequence shown here is derived from an EMBL/GenBank/DDBJ whole genome shotgun (WGS) entry which is preliminary data.</text>
</comment>
<dbReference type="AlphaFoldDB" id="A0A813V5Z5"/>
<feature type="compositionally biased region" description="Basic and acidic residues" evidence="1">
    <location>
        <begin position="316"/>
        <end position="327"/>
    </location>
</feature>
<name>A0A813V5Z5_9BILA</name>
<dbReference type="Proteomes" id="UP000663879">
    <property type="component" value="Unassembled WGS sequence"/>
</dbReference>
<feature type="region of interest" description="Disordered" evidence="1">
    <location>
        <begin position="316"/>
        <end position="339"/>
    </location>
</feature>